<dbReference type="AlphaFoldDB" id="A0A0K2TEP9"/>
<feature type="signal peptide" evidence="1">
    <location>
        <begin position="1"/>
        <end position="20"/>
    </location>
</feature>
<keyword evidence="1" id="KW-0732">Signal</keyword>
<protein>
    <submittedName>
        <fullName evidence="2">Uncharacterized protein</fullName>
    </submittedName>
</protein>
<dbReference type="EMBL" id="HACA01007137">
    <property type="protein sequence ID" value="CDW24498.1"/>
    <property type="molecule type" value="Transcribed_RNA"/>
</dbReference>
<evidence type="ECO:0000313" key="2">
    <source>
        <dbReference type="EMBL" id="CDW24498.1"/>
    </source>
</evidence>
<name>A0A0K2TEP9_LEPSM</name>
<sequence length="26" mass="3033">MWSGVLLKVIFLMVWLEVESYSSSEV</sequence>
<accession>A0A0K2TEP9</accession>
<evidence type="ECO:0000256" key="1">
    <source>
        <dbReference type="SAM" id="SignalP"/>
    </source>
</evidence>
<reference evidence="2" key="1">
    <citation type="submission" date="2014-05" db="EMBL/GenBank/DDBJ databases">
        <authorList>
            <person name="Chronopoulou M."/>
        </authorList>
    </citation>
    <scope>NUCLEOTIDE SEQUENCE</scope>
    <source>
        <tissue evidence="2">Whole organism</tissue>
    </source>
</reference>
<feature type="chain" id="PRO_5005487697" evidence="1">
    <location>
        <begin position="21"/>
        <end position="26"/>
    </location>
</feature>
<proteinExistence type="predicted"/>
<organism evidence="2">
    <name type="scientific">Lepeophtheirus salmonis</name>
    <name type="common">Salmon louse</name>
    <name type="synonym">Caligus salmonis</name>
    <dbReference type="NCBI Taxonomy" id="72036"/>
    <lineage>
        <taxon>Eukaryota</taxon>
        <taxon>Metazoa</taxon>
        <taxon>Ecdysozoa</taxon>
        <taxon>Arthropoda</taxon>
        <taxon>Crustacea</taxon>
        <taxon>Multicrustacea</taxon>
        <taxon>Hexanauplia</taxon>
        <taxon>Copepoda</taxon>
        <taxon>Siphonostomatoida</taxon>
        <taxon>Caligidae</taxon>
        <taxon>Lepeophtheirus</taxon>
    </lineage>
</organism>